<dbReference type="AlphaFoldDB" id="A0A926USR7"/>
<gene>
    <name evidence="1" type="ORF">H6F44_08585</name>
</gene>
<accession>A0A926USR7</accession>
<dbReference type="EMBL" id="JACJPY010000020">
    <property type="protein sequence ID" value="MBD2150173.1"/>
    <property type="molecule type" value="Genomic_DNA"/>
</dbReference>
<dbReference type="InterPro" id="IPR011335">
    <property type="entry name" value="Restrct_endonuc-II-like"/>
</dbReference>
<organism evidence="1 2">
    <name type="scientific">Pseudanabaena cinerea FACHB-1277</name>
    <dbReference type="NCBI Taxonomy" id="2949581"/>
    <lineage>
        <taxon>Bacteria</taxon>
        <taxon>Bacillati</taxon>
        <taxon>Cyanobacteriota</taxon>
        <taxon>Cyanophyceae</taxon>
        <taxon>Pseudanabaenales</taxon>
        <taxon>Pseudanabaenaceae</taxon>
        <taxon>Pseudanabaena</taxon>
        <taxon>Pseudanabaena cinerea</taxon>
    </lineage>
</organism>
<dbReference type="Pfam" id="PF08814">
    <property type="entry name" value="XisH"/>
    <property type="match status" value="1"/>
</dbReference>
<dbReference type="Proteomes" id="UP000631421">
    <property type="component" value="Unassembled WGS sequence"/>
</dbReference>
<protein>
    <submittedName>
        <fullName evidence="1">XisH family protein</fullName>
    </submittedName>
</protein>
<dbReference type="GO" id="GO:0003676">
    <property type="term" value="F:nucleic acid binding"/>
    <property type="evidence" value="ECO:0007669"/>
    <property type="project" value="InterPro"/>
</dbReference>
<dbReference type="Gene3D" id="3.40.1350.10">
    <property type="match status" value="1"/>
</dbReference>
<dbReference type="InterPro" id="IPR011856">
    <property type="entry name" value="tRNA_endonuc-like_dom_sf"/>
</dbReference>
<comment type="caution">
    <text evidence="1">The sequence shown here is derived from an EMBL/GenBank/DDBJ whole genome shotgun (WGS) entry which is preliminary data.</text>
</comment>
<name>A0A926USR7_9CYAN</name>
<keyword evidence="2" id="KW-1185">Reference proteome</keyword>
<evidence type="ECO:0000313" key="2">
    <source>
        <dbReference type="Proteomes" id="UP000631421"/>
    </source>
</evidence>
<dbReference type="CDD" id="cd22366">
    <property type="entry name" value="XisH-like"/>
    <property type="match status" value="1"/>
</dbReference>
<sequence length="137" mass="15808">MAKDLFHDVVKNALIKDGWKITDDPLSLKVGDSELYIDLGAERLIAAERDNQKIAVEVKSFIGNSSLNDFHLAVGQFINYRIGLKFTYPEYKIFLAIPNTAYETFFKKEFPRMVIKECQLDVLVYDVKKEVIITWTI</sequence>
<evidence type="ECO:0000313" key="1">
    <source>
        <dbReference type="EMBL" id="MBD2150173.1"/>
    </source>
</evidence>
<dbReference type="SUPFAM" id="SSF52980">
    <property type="entry name" value="Restriction endonuclease-like"/>
    <property type="match status" value="1"/>
</dbReference>
<dbReference type="InterPro" id="IPR014919">
    <property type="entry name" value="XisH"/>
</dbReference>
<reference evidence="1" key="2">
    <citation type="submission" date="2020-08" db="EMBL/GenBank/DDBJ databases">
        <authorList>
            <person name="Chen M."/>
            <person name="Teng W."/>
            <person name="Zhao L."/>
            <person name="Hu C."/>
            <person name="Zhou Y."/>
            <person name="Han B."/>
            <person name="Song L."/>
            <person name="Shu W."/>
        </authorList>
    </citation>
    <scope>NUCLEOTIDE SEQUENCE</scope>
    <source>
        <strain evidence="1">FACHB-1277</strain>
    </source>
</reference>
<proteinExistence type="predicted"/>
<dbReference type="RefSeq" id="WP_190350539.1">
    <property type="nucleotide sequence ID" value="NZ_JACJPY010000020.1"/>
</dbReference>
<reference evidence="1" key="1">
    <citation type="journal article" date="2015" name="ISME J.">
        <title>Draft Genome Sequence of Streptomyces incarnatus NRRL8089, which Produces the Nucleoside Antibiotic Sinefungin.</title>
        <authorList>
            <person name="Oshima K."/>
            <person name="Hattori M."/>
            <person name="Shimizu H."/>
            <person name="Fukuda K."/>
            <person name="Nemoto M."/>
            <person name="Inagaki K."/>
            <person name="Tamura T."/>
        </authorList>
    </citation>
    <scope>NUCLEOTIDE SEQUENCE</scope>
    <source>
        <strain evidence="1">FACHB-1277</strain>
    </source>
</reference>